<dbReference type="SUPFAM" id="SSF53756">
    <property type="entry name" value="UDP-Glycosyltransferase/glycogen phosphorylase"/>
    <property type="match status" value="1"/>
</dbReference>
<dbReference type="PANTHER" id="PTHR48048:SF83">
    <property type="entry name" value="GLYCOSYLTRANSFERASE"/>
    <property type="match status" value="1"/>
</dbReference>
<reference evidence="1 3" key="2">
    <citation type="journal article" date="2017" name="Front. Plant Sci.">
        <title>Gene Classification and Mining of Molecular Markers Useful in Red Clover (Trifolium pratense) Breeding.</title>
        <authorList>
            <person name="Istvanek J."/>
            <person name="Dluhosova J."/>
            <person name="Dluhos P."/>
            <person name="Patkova L."/>
            <person name="Nedelnik J."/>
            <person name="Repkova J."/>
        </authorList>
    </citation>
    <scope>NUCLEOTIDE SEQUENCE [LARGE SCALE GENOMIC DNA]</scope>
    <source>
        <strain evidence="3">cv. Tatra</strain>
        <tissue evidence="1">Young leaves</tissue>
    </source>
</reference>
<evidence type="ECO:0000313" key="3">
    <source>
        <dbReference type="Proteomes" id="UP000236291"/>
    </source>
</evidence>
<protein>
    <submittedName>
        <fullName evidence="1">UDP-glucose flavonoid 3-O-glucosyltransferase 6-like protein</fullName>
    </submittedName>
</protein>
<dbReference type="Proteomes" id="UP000236291">
    <property type="component" value="Unassembled WGS sequence"/>
</dbReference>
<dbReference type="AlphaFoldDB" id="A0A2K3JXX6"/>
<comment type="caution">
    <text evidence="1">The sequence shown here is derived from an EMBL/GenBank/DDBJ whole genome shotgun (WGS) entry which is preliminary data.</text>
</comment>
<dbReference type="ExpressionAtlas" id="A0A2K3JXX6">
    <property type="expression patterns" value="baseline"/>
</dbReference>
<accession>A0A2K3JXX6</accession>
<dbReference type="GO" id="GO:0035251">
    <property type="term" value="F:UDP-glucosyltransferase activity"/>
    <property type="evidence" value="ECO:0007669"/>
    <property type="project" value="InterPro"/>
</dbReference>
<dbReference type="STRING" id="57577.A0A2K3JXX6"/>
<gene>
    <name evidence="2" type="ORF">L195_g052746</name>
    <name evidence="1" type="ORF">L195_g059422</name>
</gene>
<evidence type="ECO:0000313" key="2">
    <source>
        <dbReference type="EMBL" id="PNX61997.1"/>
    </source>
</evidence>
<dbReference type="EMBL" id="ASHM01086578">
    <property type="protein sequence ID" value="PNX61997.1"/>
    <property type="molecule type" value="Genomic_DNA"/>
</dbReference>
<keyword evidence="1" id="KW-0808">Transferase</keyword>
<dbReference type="Gene3D" id="3.40.50.2000">
    <property type="entry name" value="Glycogen Phosphorylase B"/>
    <property type="match status" value="2"/>
</dbReference>
<reference evidence="1 3" key="1">
    <citation type="journal article" date="2014" name="Am. J. Bot.">
        <title>Genome assembly and annotation for red clover (Trifolium pratense; Fabaceae).</title>
        <authorList>
            <person name="Istvanek J."/>
            <person name="Jaros M."/>
            <person name="Krenek A."/>
            <person name="Repkova J."/>
        </authorList>
    </citation>
    <scope>NUCLEOTIDE SEQUENCE [LARGE SCALE GENOMIC DNA]</scope>
    <source>
        <strain evidence="3">cv. Tatra</strain>
        <tissue evidence="1">Young leaves</tissue>
    </source>
</reference>
<name>A0A2K3JXX6_TRIPR</name>
<dbReference type="PANTHER" id="PTHR48048">
    <property type="entry name" value="GLYCOSYLTRANSFERASE"/>
    <property type="match status" value="1"/>
</dbReference>
<evidence type="ECO:0000313" key="1">
    <source>
        <dbReference type="EMBL" id="PNX58909.1"/>
    </source>
</evidence>
<organism evidence="1 3">
    <name type="scientific">Trifolium pratense</name>
    <name type="common">Red clover</name>
    <dbReference type="NCBI Taxonomy" id="57577"/>
    <lineage>
        <taxon>Eukaryota</taxon>
        <taxon>Viridiplantae</taxon>
        <taxon>Streptophyta</taxon>
        <taxon>Embryophyta</taxon>
        <taxon>Tracheophyta</taxon>
        <taxon>Spermatophyta</taxon>
        <taxon>Magnoliopsida</taxon>
        <taxon>eudicotyledons</taxon>
        <taxon>Gunneridae</taxon>
        <taxon>Pentapetalae</taxon>
        <taxon>rosids</taxon>
        <taxon>fabids</taxon>
        <taxon>Fabales</taxon>
        <taxon>Fabaceae</taxon>
        <taxon>Papilionoideae</taxon>
        <taxon>50 kb inversion clade</taxon>
        <taxon>NPAAA clade</taxon>
        <taxon>Hologalegina</taxon>
        <taxon>IRL clade</taxon>
        <taxon>Trifolieae</taxon>
        <taxon>Trifolium</taxon>
    </lineage>
</organism>
<proteinExistence type="predicted"/>
<dbReference type="EMBL" id="ASHM01129649">
    <property type="protein sequence ID" value="PNX58909.1"/>
    <property type="molecule type" value="Genomic_DNA"/>
</dbReference>
<dbReference type="InterPro" id="IPR050481">
    <property type="entry name" value="UDP-glycosyltransf_plant"/>
</dbReference>
<sequence>MNAFKMVKELGLAVELRVDYRIGSKDLVIAEEIEKGLKHLMEKDNMVHKKVQEMKELARNSVVDGGSSFISVRKLIDNMMGSN</sequence>